<dbReference type="InterPro" id="IPR043502">
    <property type="entry name" value="DNA/RNA_pol_sf"/>
</dbReference>
<keyword evidence="4" id="KW-0255">Endonuclease</keyword>
<dbReference type="SUPFAM" id="SSF53098">
    <property type="entry name" value="Ribonuclease H-like"/>
    <property type="match status" value="1"/>
</dbReference>
<evidence type="ECO:0000256" key="4">
    <source>
        <dbReference type="ARBA" id="ARBA00022759"/>
    </source>
</evidence>
<dbReference type="SUPFAM" id="SSF56672">
    <property type="entry name" value="DNA/RNA polymerases"/>
    <property type="match status" value="1"/>
</dbReference>
<dbReference type="InterPro" id="IPR041588">
    <property type="entry name" value="Integrase_H2C2"/>
</dbReference>
<evidence type="ECO:0008006" key="11">
    <source>
        <dbReference type="Google" id="ProtNLM"/>
    </source>
</evidence>
<comment type="caution">
    <text evidence="9">The sequence shown here is derived from an EMBL/GenBank/DDBJ whole genome shotgun (WGS) entry which is preliminary data.</text>
</comment>
<dbReference type="Pfam" id="PF17921">
    <property type="entry name" value="Integrase_H2C2"/>
    <property type="match status" value="1"/>
</dbReference>
<organism evidence="9 10">
    <name type="scientific">Austropuccinia psidii MF-1</name>
    <dbReference type="NCBI Taxonomy" id="1389203"/>
    <lineage>
        <taxon>Eukaryota</taxon>
        <taxon>Fungi</taxon>
        <taxon>Dikarya</taxon>
        <taxon>Basidiomycota</taxon>
        <taxon>Pucciniomycotina</taxon>
        <taxon>Pucciniomycetes</taxon>
        <taxon>Pucciniales</taxon>
        <taxon>Sphaerophragmiaceae</taxon>
        <taxon>Austropuccinia</taxon>
    </lineage>
</organism>
<dbReference type="InterPro" id="IPR012337">
    <property type="entry name" value="RNaseH-like_sf"/>
</dbReference>
<feature type="domain" description="Integrase zinc-binding" evidence="8">
    <location>
        <begin position="230"/>
        <end position="279"/>
    </location>
</feature>
<dbReference type="CDD" id="cd09274">
    <property type="entry name" value="RNase_HI_RT_Ty3"/>
    <property type="match status" value="1"/>
</dbReference>
<evidence type="ECO:0000256" key="1">
    <source>
        <dbReference type="ARBA" id="ARBA00022679"/>
    </source>
</evidence>
<accession>A0A9Q3IQK5</accession>
<keyword evidence="6" id="KW-0695">RNA-directed DNA polymerase</keyword>
<evidence type="ECO:0000256" key="5">
    <source>
        <dbReference type="ARBA" id="ARBA00022801"/>
    </source>
</evidence>
<dbReference type="Proteomes" id="UP000765509">
    <property type="component" value="Unassembled WGS sequence"/>
</dbReference>
<name>A0A9Q3IQK5_9BASI</name>
<gene>
    <name evidence="9" type="ORF">O181_087935</name>
</gene>
<evidence type="ECO:0000259" key="8">
    <source>
        <dbReference type="Pfam" id="PF17921"/>
    </source>
</evidence>
<keyword evidence="1" id="KW-0808">Transferase</keyword>
<keyword evidence="2" id="KW-0548">Nucleotidyltransferase</keyword>
<keyword evidence="5" id="KW-0378">Hydrolase</keyword>
<dbReference type="OrthoDB" id="2505288at2759"/>
<dbReference type="GO" id="GO:0016787">
    <property type="term" value="F:hydrolase activity"/>
    <property type="evidence" value="ECO:0007669"/>
    <property type="project" value="UniProtKB-KW"/>
</dbReference>
<protein>
    <recommendedName>
        <fullName evidence="11">Reverse transcriptase/retrotransposon-derived protein RNase H-like domain-containing protein</fullName>
    </recommendedName>
</protein>
<dbReference type="PANTHER" id="PTHR37984">
    <property type="entry name" value="PROTEIN CBG26694"/>
    <property type="match status" value="1"/>
</dbReference>
<evidence type="ECO:0000256" key="2">
    <source>
        <dbReference type="ARBA" id="ARBA00022695"/>
    </source>
</evidence>
<dbReference type="EMBL" id="AVOT02053394">
    <property type="protein sequence ID" value="MBW0548220.1"/>
    <property type="molecule type" value="Genomic_DNA"/>
</dbReference>
<dbReference type="Gene3D" id="1.10.340.70">
    <property type="match status" value="1"/>
</dbReference>
<dbReference type="PANTHER" id="PTHR37984:SF5">
    <property type="entry name" value="PROTEIN NYNRIN-LIKE"/>
    <property type="match status" value="1"/>
</dbReference>
<dbReference type="Pfam" id="PF17917">
    <property type="entry name" value="RT_RNaseH"/>
    <property type="match status" value="1"/>
</dbReference>
<dbReference type="GO" id="GO:0003964">
    <property type="term" value="F:RNA-directed DNA polymerase activity"/>
    <property type="evidence" value="ECO:0007669"/>
    <property type="project" value="UniProtKB-KW"/>
</dbReference>
<keyword evidence="10" id="KW-1185">Reference proteome</keyword>
<dbReference type="GO" id="GO:0004519">
    <property type="term" value="F:endonuclease activity"/>
    <property type="evidence" value="ECO:0007669"/>
    <property type="project" value="UniProtKB-KW"/>
</dbReference>
<dbReference type="InterPro" id="IPR050951">
    <property type="entry name" value="Retrovirus_Pol_polyprotein"/>
</dbReference>
<dbReference type="InterPro" id="IPR041373">
    <property type="entry name" value="RT_RNaseH"/>
</dbReference>
<proteinExistence type="predicted"/>
<keyword evidence="3" id="KW-0540">Nuclease</keyword>
<evidence type="ECO:0000259" key="7">
    <source>
        <dbReference type="Pfam" id="PF17917"/>
    </source>
</evidence>
<evidence type="ECO:0000256" key="3">
    <source>
        <dbReference type="ARBA" id="ARBA00022722"/>
    </source>
</evidence>
<evidence type="ECO:0000313" key="9">
    <source>
        <dbReference type="EMBL" id="MBW0548220.1"/>
    </source>
</evidence>
<evidence type="ECO:0000256" key="6">
    <source>
        <dbReference type="ARBA" id="ARBA00022918"/>
    </source>
</evidence>
<evidence type="ECO:0000313" key="10">
    <source>
        <dbReference type="Proteomes" id="UP000765509"/>
    </source>
</evidence>
<dbReference type="AlphaFoldDB" id="A0A9Q3IQK5"/>
<reference evidence="9" key="1">
    <citation type="submission" date="2021-03" db="EMBL/GenBank/DDBJ databases">
        <title>Draft genome sequence of rust myrtle Austropuccinia psidii MF-1, a brazilian biotype.</title>
        <authorList>
            <person name="Quecine M.C."/>
            <person name="Pachon D.M.R."/>
            <person name="Bonatelli M.L."/>
            <person name="Correr F.H."/>
            <person name="Franceschini L.M."/>
            <person name="Leite T.F."/>
            <person name="Margarido G.R.A."/>
            <person name="Almeida C.A."/>
            <person name="Ferrarezi J.A."/>
            <person name="Labate C.A."/>
        </authorList>
    </citation>
    <scope>NUCLEOTIDE SEQUENCE</scope>
    <source>
        <strain evidence="9">MF-1</strain>
    </source>
</reference>
<sequence length="393" mass="45022">MSTSFPMIAPNGSLSVEKAFLYLNKSQFHQLKEASTSAPILSHFNPSLPTIVETDASDYALGAVLSQVSDSGKHPIAFDSQKCIPEELNSEIHDKELLGIVWALKRWRAFLLSLSSPFEVLTNYSSLQYLMSSKVLTHNQARWSEFLSEFHFSITYFPGRLATLQDDSSHQHNVYPERGEDFISKNPMNFQQLIKQDEVQHSRYFADKVESFSNLIDSIRKSLWQDSQYRSILQELGKAGHPVQEKTLKLVKRDFHWSGMTQFIKYYVSSCQQCSRNKNIHHKKFGFLKPLAIPNGPWICLSIDFITQLPLSKSFDSILVIVDRFSKMEVFSATMSSITSQGFHIFTDPSISCRRDKVLVGYDYIPLMILIKRTVLDRCSNSYIIPTRFPTSK</sequence>
<feature type="domain" description="Reverse transcriptase RNase H-like" evidence="7">
    <location>
        <begin position="45"/>
        <end position="150"/>
    </location>
</feature>